<accession>A0A6A6ULV5</accession>
<gene>
    <name evidence="4" type="ORF">BT63DRAFT_436976</name>
</gene>
<dbReference type="PANTHER" id="PTHR43283:SF17">
    <property type="entry name" value="(LOVD), PUTATIVE (AFU_ORTHOLOGUE AFUA_5G00920)-RELATED"/>
    <property type="match status" value="1"/>
</dbReference>
<name>A0A6A6ULV5_9PEZI</name>
<reference evidence="4" key="1">
    <citation type="journal article" date="2020" name="Stud. Mycol.">
        <title>101 Dothideomycetes genomes: a test case for predicting lifestyles and emergence of pathogens.</title>
        <authorList>
            <person name="Haridas S."/>
            <person name="Albert R."/>
            <person name="Binder M."/>
            <person name="Bloem J."/>
            <person name="Labutti K."/>
            <person name="Salamov A."/>
            <person name="Andreopoulos B."/>
            <person name="Baker S."/>
            <person name="Barry K."/>
            <person name="Bills G."/>
            <person name="Bluhm B."/>
            <person name="Cannon C."/>
            <person name="Castanera R."/>
            <person name="Culley D."/>
            <person name="Daum C."/>
            <person name="Ezra D."/>
            <person name="Gonzalez J."/>
            <person name="Henrissat B."/>
            <person name="Kuo A."/>
            <person name="Liang C."/>
            <person name="Lipzen A."/>
            <person name="Lutzoni F."/>
            <person name="Magnuson J."/>
            <person name="Mondo S."/>
            <person name="Nolan M."/>
            <person name="Ohm R."/>
            <person name="Pangilinan J."/>
            <person name="Park H.-J."/>
            <person name="Ramirez L."/>
            <person name="Alfaro M."/>
            <person name="Sun H."/>
            <person name="Tritt A."/>
            <person name="Yoshinaga Y."/>
            <person name="Zwiers L.-H."/>
            <person name="Turgeon B."/>
            <person name="Goodwin S."/>
            <person name="Spatafora J."/>
            <person name="Crous P."/>
            <person name="Grigoriev I."/>
        </authorList>
    </citation>
    <scope>NUCLEOTIDE SEQUENCE</scope>
    <source>
        <strain evidence="4">CBS 115976</strain>
    </source>
</reference>
<protein>
    <submittedName>
        <fullName evidence="4">Beta-lactamase</fullName>
    </submittedName>
</protein>
<dbReference type="Pfam" id="PF00144">
    <property type="entry name" value="Beta-lactamase"/>
    <property type="match status" value="1"/>
</dbReference>
<evidence type="ECO:0000259" key="3">
    <source>
        <dbReference type="Pfam" id="PF00144"/>
    </source>
</evidence>
<dbReference type="SUPFAM" id="SSF56601">
    <property type="entry name" value="beta-lactamase/transpeptidase-like"/>
    <property type="match status" value="1"/>
</dbReference>
<dbReference type="EMBL" id="MU004231">
    <property type="protein sequence ID" value="KAF2673222.1"/>
    <property type="molecule type" value="Genomic_DNA"/>
</dbReference>
<dbReference type="Proteomes" id="UP000799302">
    <property type="component" value="Unassembled WGS sequence"/>
</dbReference>
<keyword evidence="5" id="KW-1185">Reference proteome</keyword>
<evidence type="ECO:0000313" key="4">
    <source>
        <dbReference type="EMBL" id="KAF2673222.1"/>
    </source>
</evidence>
<proteinExistence type="inferred from homology"/>
<keyword evidence="2" id="KW-0378">Hydrolase</keyword>
<dbReference type="InterPro" id="IPR012338">
    <property type="entry name" value="Beta-lactam/transpept-like"/>
</dbReference>
<evidence type="ECO:0000256" key="2">
    <source>
        <dbReference type="ARBA" id="ARBA00022801"/>
    </source>
</evidence>
<evidence type="ECO:0000313" key="5">
    <source>
        <dbReference type="Proteomes" id="UP000799302"/>
    </source>
</evidence>
<comment type="similarity">
    <text evidence="1">Belongs to the class-A beta-lactamase family.</text>
</comment>
<sequence length="406" mass="44047">MGGGQGGQAESASEWEAILAEATKREADIAPGLVLLAVDKNGKSLYHKACGFNSRLPDAPAIKDDDIMWIASCTKLLTSVCALRCVERGQVDLDEDLGQSHLPEFKNPMVVTLDDSEKGYNLRPAKNPITLRRLLTHTSGVAYEWGDSRLRAWRKDVGPIPDDKKGFMQHLYDIPLLFDPGEGWVYGGGIDWAGILVGRLNNTTLGGYMEEHIFKPLGMKDTTFYLSTRPDLEKRLVRAGKRGPDGGMIPFEGMVFRAEAHDESGGGGLWSCATDYIKVLADLIKDEPTLLKRDTVVNMLAKPQLKDGEALKALSKGRGGAVAANAANPSDAGINYGLGGMVQVKTSAFLPGGTLSWGGLPNLKWFIHPELGIAAMYATQVMPSGDAKNLDLSRKYFKEIIRLSGN</sequence>
<dbReference type="GO" id="GO:0016787">
    <property type="term" value="F:hydrolase activity"/>
    <property type="evidence" value="ECO:0007669"/>
    <property type="project" value="UniProtKB-KW"/>
</dbReference>
<dbReference type="InterPro" id="IPR050789">
    <property type="entry name" value="Diverse_Enzym_Activities"/>
</dbReference>
<dbReference type="InterPro" id="IPR001466">
    <property type="entry name" value="Beta-lactam-related"/>
</dbReference>
<dbReference type="Gene3D" id="3.40.710.10">
    <property type="entry name" value="DD-peptidase/beta-lactamase superfamily"/>
    <property type="match status" value="1"/>
</dbReference>
<evidence type="ECO:0000256" key="1">
    <source>
        <dbReference type="ARBA" id="ARBA00009009"/>
    </source>
</evidence>
<dbReference type="OrthoDB" id="428260at2759"/>
<dbReference type="PANTHER" id="PTHR43283">
    <property type="entry name" value="BETA-LACTAMASE-RELATED"/>
    <property type="match status" value="1"/>
</dbReference>
<dbReference type="AlphaFoldDB" id="A0A6A6ULV5"/>
<organism evidence="4 5">
    <name type="scientific">Microthyrium microscopicum</name>
    <dbReference type="NCBI Taxonomy" id="703497"/>
    <lineage>
        <taxon>Eukaryota</taxon>
        <taxon>Fungi</taxon>
        <taxon>Dikarya</taxon>
        <taxon>Ascomycota</taxon>
        <taxon>Pezizomycotina</taxon>
        <taxon>Dothideomycetes</taxon>
        <taxon>Dothideomycetes incertae sedis</taxon>
        <taxon>Microthyriales</taxon>
        <taxon>Microthyriaceae</taxon>
        <taxon>Microthyrium</taxon>
    </lineage>
</organism>
<feature type="domain" description="Beta-lactamase-related" evidence="3">
    <location>
        <begin position="31"/>
        <end position="388"/>
    </location>
</feature>